<evidence type="ECO:0000256" key="14">
    <source>
        <dbReference type="ARBA" id="ARBA00038036"/>
    </source>
</evidence>
<keyword evidence="8 16" id="KW-0808">Transferase</keyword>
<feature type="binding site" evidence="16">
    <location>
        <begin position="107"/>
        <end position="110"/>
    </location>
    <ligand>
        <name>substrate</name>
    </ligand>
</feature>
<keyword evidence="16" id="KW-0479">Metal-binding</keyword>
<organism evidence="17 18">
    <name type="scientific">Thermovenabulum gondwanense</name>
    <dbReference type="NCBI Taxonomy" id="520767"/>
    <lineage>
        <taxon>Bacteria</taxon>
        <taxon>Bacillati</taxon>
        <taxon>Bacillota</taxon>
        <taxon>Clostridia</taxon>
        <taxon>Thermosediminibacterales</taxon>
        <taxon>Thermosediminibacteraceae</taxon>
        <taxon>Thermovenabulum</taxon>
    </lineage>
</organism>
<evidence type="ECO:0000256" key="3">
    <source>
        <dbReference type="ARBA" id="ARBA00004496"/>
    </source>
</evidence>
<dbReference type="NCBIfam" id="TIGR00671">
    <property type="entry name" value="baf"/>
    <property type="match status" value="1"/>
</dbReference>
<evidence type="ECO:0000256" key="12">
    <source>
        <dbReference type="ARBA" id="ARBA00022958"/>
    </source>
</evidence>
<evidence type="ECO:0000256" key="9">
    <source>
        <dbReference type="ARBA" id="ARBA00022741"/>
    </source>
</evidence>
<evidence type="ECO:0000256" key="6">
    <source>
        <dbReference type="ARBA" id="ARBA00012102"/>
    </source>
</evidence>
<evidence type="ECO:0000256" key="4">
    <source>
        <dbReference type="ARBA" id="ARBA00005225"/>
    </source>
</evidence>
<gene>
    <name evidence="16 17" type="primary">coaX</name>
    <name evidence="17" type="ORF">ATZ99_16550</name>
</gene>
<dbReference type="PANTHER" id="PTHR34265">
    <property type="entry name" value="TYPE III PANTOTHENATE KINASE"/>
    <property type="match status" value="1"/>
</dbReference>
<dbReference type="UniPathway" id="UPA00241">
    <property type="reaction ID" value="UER00352"/>
</dbReference>
<evidence type="ECO:0000256" key="10">
    <source>
        <dbReference type="ARBA" id="ARBA00022777"/>
    </source>
</evidence>
<comment type="pathway">
    <text evidence="4 16">Cofactor biosynthesis; coenzyme A biosynthesis; CoA from (R)-pantothenate: step 1/5.</text>
</comment>
<feature type="binding site" evidence="16">
    <location>
        <position position="129"/>
    </location>
    <ligand>
        <name>K(+)</name>
        <dbReference type="ChEBI" id="CHEBI:29103"/>
    </ligand>
</feature>
<comment type="caution">
    <text evidence="17">The sequence shown here is derived from an EMBL/GenBank/DDBJ whole genome shotgun (WGS) entry which is preliminary data.</text>
</comment>
<dbReference type="PANTHER" id="PTHR34265:SF1">
    <property type="entry name" value="TYPE III PANTOTHENATE KINASE"/>
    <property type="match status" value="1"/>
</dbReference>
<evidence type="ECO:0000313" key="18">
    <source>
        <dbReference type="Proteomes" id="UP000075737"/>
    </source>
</evidence>
<comment type="subunit">
    <text evidence="5 16">Homodimer.</text>
</comment>
<accession>A0A162ME74</accession>
<keyword evidence="18" id="KW-1185">Reference proteome</keyword>
<feature type="binding site" evidence="16">
    <location>
        <begin position="6"/>
        <end position="13"/>
    </location>
    <ligand>
        <name>ATP</name>
        <dbReference type="ChEBI" id="CHEBI:30616"/>
    </ligand>
</feature>
<dbReference type="NCBIfam" id="NF009855">
    <property type="entry name" value="PRK13321.1"/>
    <property type="match status" value="1"/>
</dbReference>
<dbReference type="OrthoDB" id="9804707at2"/>
<evidence type="ECO:0000256" key="8">
    <source>
        <dbReference type="ARBA" id="ARBA00022679"/>
    </source>
</evidence>
<dbReference type="GO" id="GO:0004594">
    <property type="term" value="F:pantothenate kinase activity"/>
    <property type="evidence" value="ECO:0007669"/>
    <property type="project" value="UniProtKB-UniRule"/>
</dbReference>
<dbReference type="EC" id="2.7.1.33" evidence="6 16"/>
<evidence type="ECO:0000256" key="16">
    <source>
        <dbReference type="HAMAP-Rule" id="MF_01274"/>
    </source>
</evidence>
<protein>
    <recommendedName>
        <fullName evidence="15 16">Type III pantothenate kinase</fullName>
        <ecNumber evidence="6 16">2.7.1.33</ecNumber>
    </recommendedName>
    <alternativeName>
        <fullName evidence="16">PanK-III</fullName>
    </alternativeName>
    <alternativeName>
        <fullName evidence="16">Pantothenic acid kinase</fullName>
    </alternativeName>
</protein>
<keyword evidence="13 16" id="KW-0173">Coenzyme A biosynthesis</keyword>
<keyword evidence="11 16" id="KW-0067">ATP-binding</keyword>
<evidence type="ECO:0000256" key="2">
    <source>
        <dbReference type="ARBA" id="ARBA00001958"/>
    </source>
</evidence>
<dbReference type="Pfam" id="PF03309">
    <property type="entry name" value="Pan_kinase"/>
    <property type="match status" value="1"/>
</dbReference>
<dbReference type="NCBIfam" id="NF009848">
    <property type="entry name" value="PRK13318.1-6"/>
    <property type="match status" value="1"/>
</dbReference>
<dbReference type="Proteomes" id="UP000075737">
    <property type="component" value="Unassembled WGS sequence"/>
</dbReference>
<evidence type="ECO:0000256" key="13">
    <source>
        <dbReference type="ARBA" id="ARBA00022993"/>
    </source>
</evidence>
<evidence type="ECO:0000313" key="17">
    <source>
        <dbReference type="EMBL" id="KYO65421.1"/>
    </source>
</evidence>
<name>A0A162ME74_9FIRM</name>
<proteinExistence type="inferred from homology"/>
<dbReference type="GO" id="GO:0005524">
    <property type="term" value="F:ATP binding"/>
    <property type="evidence" value="ECO:0007669"/>
    <property type="project" value="UniProtKB-UniRule"/>
</dbReference>
<feature type="binding site" evidence="16">
    <location>
        <position position="100"/>
    </location>
    <ligand>
        <name>substrate</name>
    </ligand>
</feature>
<dbReference type="GO" id="GO:0005737">
    <property type="term" value="C:cytoplasm"/>
    <property type="evidence" value="ECO:0007669"/>
    <property type="project" value="UniProtKB-SubCell"/>
</dbReference>
<keyword evidence="9 16" id="KW-0547">Nucleotide-binding</keyword>
<dbReference type="GO" id="GO:0046872">
    <property type="term" value="F:metal ion binding"/>
    <property type="evidence" value="ECO:0007669"/>
    <property type="project" value="UniProtKB-KW"/>
</dbReference>
<dbReference type="EMBL" id="LOHZ01000035">
    <property type="protein sequence ID" value="KYO65421.1"/>
    <property type="molecule type" value="Genomic_DNA"/>
</dbReference>
<dbReference type="AlphaFoldDB" id="A0A162ME74"/>
<comment type="cofactor">
    <cofactor evidence="16">
        <name>NH4(+)</name>
        <dbReference type="ChEBI" id="CHEBI:28938"/>
    </cofactor>
    <cofactor evidence="16">
        <name>K(+)</name>
        <dbReference type="ChEBI" id="CHEBI:29103"/>
    </cofactor>
    <text evidence="16">A monovalent cation. Ammonium or potassium.</text>
</comment>
<keyword evidence="12 16" id="KW-0630">Potassium</keyword>
<dbReference type="InterPro" id="IPR043129">
    <property type="entry name" value="ATPase_NBD"/>
</dbReference>
<feature type="active site" description="Proton acceptor" evidence="16">
    <location>
        <position position="109"/>
    </location>
</feature>
<comment type="subcellular location">
    <subcellularLocation>
        <location evidence="3 16">Cytoplasm</location>
    </subcellularLocation>
</comment>
<comment type="catalytic activity">
    <reaction evidence="1 16">
        <text>(R)-pantothenate + ATP = (R)-4'-phosphopantothenate + ADP + H(+)</text>
        <dbReference type="Rhea" id="RHEA:16373"/>
        <dbReference type="ChEBI" id="CHEBI:10986"/>
        <dbReference type="ChEBI" id="CHEBI:15378"/>
        <dbReference type="ChEBI" id="CHEBI:29032"/>
        <dbReference type="ChEBI" id="CHEBI:30616"/>
        <dbReference type="ChEBI" id="CHEBI:456216"/>
        <dbReference type="EC" id="2.7.1.33"/>
    </reaction>
</comment>
<dbReference type="NCBIfam" id="NF009847">
    <property type="entry name" value="PRK13318.1-5"/>
    <property type="match status" value="1"/>
</dbReference>
<sequence length="256" mass="27957">MLLAVDIGNTNVVLGVFIKDKLINHFRISTDREKTEDEYGIMVLSLLREFGIKEKDFDGAVISSVVPPLTPVFEKMCQKYLNVAPLIIGPGVKTGINIKYENPREVGADRIVNAVAAYYKYKGPLIVVDFGTATTFDAVSENFDYLGGAIAPGIGISAEALFQRAAKLHRIEIAKPDRVIGKNTTTSMQAGIFYGYAGLVDHIVERMKDEMGEPGIKVIATGGLASLIASETKTIDLVDGMLTLEGLRIIYEKNRQ</sequence>
<comment type="function">
    <text evidence="16">Catalyzes the phosphorylation of pantothenate (Pan), the first step in CoA biosynthesis.</text>
</comment>
<comment type="cofactor">
    <cofactor evidence="2">
        <name>K(+)</name>
        <dbReference type="ChEBI" id="CHEBI:29103"/>
    </cofactor>
</comment>
<keyword evidence="10 16" id="KW-0418">Kinase</keyword>
<comment type="similarity">
    <text evidence="14 16">Belongs to the type III pantothenate kinase family.</text>
</comment>
<evidence type="ECO:0000256" key="11">
    <source>
        <dbReference type="ARBA" id="ARBA00022840"/>
    </source>
</evidence>
<evidence type="ECO:0000256" key="1">
    <source>
        <dbReference type="ARBA" id="ARBA00001206"/>
    </source>
</evidence>
<dbReference type="STRING" id="520767.ATZ99_16550"/>
<reference evidence="17 18" key="1">
    <citation type="submission" date="2015-12" db="EMBL/GenBank/DDBJ databases">
        <title>Draft genome of Thermovenabulum gondwanense isolated from a red thermophilic microbial mat colonisisng an outflow channel of a bore well.</title>
        <authorList>
            <person name="Patel B.K."/>
        </authorList>
    </citation>
    <scope>NUCLEOTIDE SEQUENCE [LARGE SCALE GENOMIC DNA]</scope>
    <source>
        <strain evidence="17 18">R270</strain>
    </source>
</reference>
<dbReference type="PATRIC" id="fig|520767.4.peg.1772"/>
<evidence type="ECO:0000256" key="5">
    <source>
        <dbReference type="ARBA" id="ARBA00011738"/>
    </source>
</evidence>
<keyword evidence="7 16" id="KW-0963">Cytoplasm</keyword>
<evidence type="ECO:0000256" key="15">
    <source>
        <dbReference type="ARBA" id="ARBA00040883"/>
    </source>
</evidence>
<evidence type="ECO:0000256" key="7">
    <source>
        <dbReference type="ARBA" id="ARBA00022490"/>
    </source>
</evidence>
<dbReference type="GO" id="GO:0015937">
    <property type="term" value="P:coenzyme A biosynthetic process"/>
    <property type="evidence" value="ECO:0007669"/>
    <property type="project" value="UniProtKB-UniRule"/>
</dbReference>
<dbReference type="RefSeq" id="WP_068748771.1">
    <property type="nucleotide sequence ID" value="NZ_LOHZ01000035.1"/>
</dbReference>
<dbReference type="Gene3D" id="3.30.420.40">
    <property type="match status" value="2"/>
</dbReference>
<dbReference type="HAMAP" id="MF_01274">
    <property type="entry name" value="Pantothen_kinase_3"/>
    <property type="match status" value="1"/>
</dbReference>
<feature type="binding site" evidence="16">
    <location>
        <position position="184"/>
    </location>
    <ligand>
        <name>substrate</name>
    </ligand>
</feature>
<dbReference type="SUPFAM" id="SSF53067">
    <property type="entry name" value="Actin-like ATPase domain"/>
    <property type="match status" value="2"/>
</dbReference>
<feature type="binding site" evidence="16">
    <location>
        <position position="132"/>
    </location>
    <ligand>
        <name>ATP</name>
        <dbReference type="ChEBI" id="CHEBI:30616"/>
    </ligand>
</feature>
<dbReference type="CDD" id="cd24015">
    <property type="entry name" value="ASKHA_NBD_PanK-III"/>
    <property type="match status" value="1"/>
</dbReference>
<dbReference type="InterPro" id="IPR004619">
    <property type="entry name" value="Type_III_PanK"/>
</dbReference>